<dbReference type="EMBL" id="JACOZA010000058">
    <property type="protein sequence ID" value="MBI2096938.1"/>
    <property type="molecule type" value="Genomic_DNA"/>
</dbReference>
<sequence>MHNLYILESKQIGRRYIGVSSDVVKRLEEHNNKKVRSTKAYVPWALIHKEEYATKREARVRELELKNNSWKRKDLFERINRVAPSSNG</sequence>
<evidence type="ECO:0000256" key="1">
    <source>
        <dbReference type="ARBA" id="ARBA00007435"/>
    </source>
</evidence>
<dbReference type="SUPFAM" id="SSF82771">
    <property type="entry name" value="GIY-YIG endonuclease"/>
    <property type="match status" value="1"/>
</dbReference>
<proteinExistence type="inferred from homology"/>
<dbReference type="InterPro" id="IPR000305">
    <property type="entry name" value="GIY-YIG_endonuc"/>
</dbReference>
<feature type="domain" description="GIY-YIG" evidence="2">
    <location>
        <begin position="1"/>
        <end position="75"/>
    </location>
</feature>
<dbReference type="CDD" id="cd10449">
    <property type="entry name" value="GIY-YIG_SLX1_like"/>
    <property type="match status" value="1"/>
</dbReference>
<comment type="caution">
    <text evidence="3">The sequence shown here is derived from an EMBL/GenBank/DDBJ whole genome shotgun (WGS) entry which is preliminary data.</text>
</comment>
<evidence type="ECO:0000313" key="4">
    <source>
        <dbReference type="Proteomes" id="UP000724148"/>
    </source>
</evidence>
<dbReference type="Gene3D" id="3.40.1440.10">
    <property type="entry name" value="GIY-YIG endonuclease"/>
    <property type="match status" value="1"/>
</dbReference>
<evidence type="ECO:0000259" key="2">
    <source>
        <dbReference type="PROSITE" id="PS50164"/>
    </source>
</evidence>
<dbReference type="AlphaFoldDB" id="A0A931WNR8"/>
<dbReference type="PROSITE" id="PS50164">
    <property type="entry name" value="GIY_YIG"/>
    <property type="match status" value="1"/>
</dbReference>
<dbReference type="InterPro" id="IPR035901">
    <property type="entry name" value="GIY-YIG_endonuc_sf"/>
</dbReference>
<accession>A0A931WNR8</accession>
<gene>
    <name evidence="3" type="ORF">HYT40_02165</name>
</gene>
<dbReference type="Proteomes" id="UP000724148">
    <property type="component" value="Unassembled WGS sequence"/>
</dbReference>
<protein>
    <submittedName>
        <fullName evidence="3">GIY-YIG nuclease family protein</fullName>
    </submittedName>
</protein>
<dbReference type="Pfam" id="PF01541">
    <property type="entry name" value="GIY-YIG"/>
    <property type="match status" value="1"/>
</dbReference>
<comment type="similarity">
    <text evidence="1">Belongs to the UPF0213 family.</text>
</comment>
<dbReference type="PANTHER" id="PTHR34477:SF1">
    <property type="entry name" value="UPF0213 PROTEIN YHBQ"/>
    <property type="match status" value="1"/>
</dbReference>
<dbReference type="PANTHER" id="PTHR34477">
    <property type="entry name" value="UPF0213 PROTEIN YHBQ"/>
    <property type="match status" value="1"/>
</dbReference>
<dbReference type="InterPro" id="IPR050190">
    <property type="entry name" value="UPF0213_domain"/>
</dbReference>
<organism evidence="3 4">
    <name type="scientific">Candidatus Sungiibacteriota bacterium</name>
    <dbReference type="NCBI Taxonomy" id="2750080"/>
    <lineage>
        <taxon>Bacteria</taxon>
        <taxon>Candidatus Sungiibacteriota</taxon>
    </lineage>
</organism>
<name>A0A931WNR8_9BACT</name>
<evidence type="ECO:0000313" key="3">
    <source>
        <dbReference type="EMBL" id="MBI2096938.1"/>
    </source>
</evidence>
<reference evidence="3" key="1">
    <citation type="submission" date="2020-07" db="EMBL/GenBank/DDBJ databases">
        <title>Huge and variable diversity of episymbiotic CPR bacteria and DPANN archaea in groundwater ecosystems.</title>
        <authorList>
            <person name="He C.Y."/>
            <person name="Keren R."/>
            <person name="Whittaker M."/>
            <person name="Farag I.F."/>
            <person name="Doudna J."/>
            <person name="Cate J.H.D."/>
            <person name="Banfield J.F."/>
        </authorList>
    </citation>
    <scope>NUCLEOTIDE SEQUENCE</scope>
    <source>
        <strain evidence="3">NC_groundwater_193_Ag_S-0.1um_51_7</strain>
    </source>
</reference>